<dbReference type="InterPro" id="IPR010985">
    <property type="entry name" value="Ribbon_hlx_hlx"/>
</dbReference>
<dbReference type="GO" id="GO:0006355">
    <property type="term" value="P:regulation of DNA-templated transcription"/>
    <property type="evidence" value="ECO:0007669"/>
    <property type="project" value="InterPro"/>
</dbReference>
<comment type="caution">
    <text evidence="2">The sequence shown here is derived from an EMBL/GenBank/DDBJ whole genome shotgun (WGS) entry which is preliminary data.</text>
</comment>
<reference evidence="2 3" key="1">
    <citation type="submission" date="2019-02" db="EMBL/GenBank/DDBJ databases">
        <title>WGS of Pseudoxanthomonas species novum from clinical isolates.</title>
        <authorList>
            <person name="Bernier A.-M."/>
            <person name="Bernard K."/>
            <person name="Vachon A."/>
        </authorList>
    </citation>
    <scope>NUCLEOTIDE SEQUENCE [LARGE SCALE GENOMIC DNA]</scope>
    <source>
        <strain evidence="2 3">NML140781</strain>
    </source>
</reference>
<dbReference type="Proteomes" id="UP000292087">
    <property type="component" value="Unassembled WGS sequence"/>
</dbReference>
<proteinExistence type="predicted"/>
<feature type="domain" description="Arc-like DNA binding" evidence="1">
    <location>
        <begin position="46"/>
        <end position="88"/>
    </location>
</feature>
<gene>
    <name evidence="2" type="ORF">EA656_14930</name>
</gene>
<protein>
    <submittedName>
        <fullName evidence="2">Arc family DNA-binding protein</fullName>
    </submittedName>
</protein>
<evidence type="ECO:0000313" key="3">
    <source>
        <dbReference type="Proteomes" id="UP000292087"/>
    </source>
</evidence>
<dbReference type="GO" id="GO:0003677">
    <property type="term" value="F:DNA binding"/>
    <property type="evidence" value="ECO:0007669"/>
    <property type="project" value="UniProtKB-KW"/>
</dbReference>
<organism evidence="2 3">
    <name type="scientific">Pseudoxanthomonas winnipegensis</name>
    <dbReference type="NCBI Taxonomy" id="2480810"/>
    <lineage>
        <taxon>Bacteria</taxon>
        <taxon>Pseudomonadati</taxon>
        <taxon>Pseudomonadota</taxon>
        <taxon>Gammaproteobacteria</taxon>
        <taxon>Lysobacterales</taxon>
        <taxon>Lysobacteraceae</taxon>
        <taxon>Pseudoxanthomonas</taxon>
    </lineage>
</organism>
<dbReference type="Pfam" id="PF03869">
    <property type="entry name" value="Arc"/>
    <property type="match status" value="1"/>
</dbReference>
<evidence type="ECO:0000313" key="2">
    <source>
        <dbReference type="EMBL" id="TAA33730.1"/>
    </source>
</evidence>
<dbReference type="InterPro" id="IPR005569">
    <property type="entry name" value="Arc_DNA-bd_dom"/>
</dbReference>
<dbReference type="EMBL" id="SHMF01000004">
    <property type="protein sequence ID" value="TAA33730.1"/>
    <property type="molecule type" value="Genomic_DNA"/>
</dbReference>
<name>A0A4Q8LSX5_9GAMM</name>
<evidence type="ECO:0000259" key="1">
    <source>
        <dbReference type="Pfam" id="PF03869"/>
    </source>
</evidence>
<dbReference type="Gene3D" id="1.10.1220.10">
    <property type="entry name" value="Met repressor-like"/>
    <property type="match status" value="1"/>
</dbReference>
<accession>A0A4Q8LSX5</accession>
<sequence>MRTTSALSNSPISCHLVSGQLLSFPNVVDNSCPLLSRTIVVHNLKMSDFHQFKLRMPTELYKLLQQASKASGLSLSGEIIERLYASFSSLEEVMFGNRITELHVSKRILNELQHRFDGAAERSDSREVAALTKELNAVKRKHDALLEEINQLGMAVGKADLARK</sequence>
<dbReference type="InterPro" id="IPR013321">
    <property type="entry name" value="Arc_rbn_hlx_hlx"/>
</dbReference>
<dbReference type="AlphaFoldDB" id="A0A4Q8LSX5"/>
<dbReference type="SUPFAM" id="SSF47598">
    <property type="entry name" value="Ribbon-helix-helix"/>
    <property type="match status" value="1"/>
</dbReference>
<keyword evidence="2" id="KW-0238">DNA-binding</keyword>